<dbReference type="Gene3D" id="2.60.120.1440">
    <property type="match status" value="1"/>
</dbReference>
<gene>
    <name evidence="4" type="ORF">EI427_14015</name>
</gene>
<feature type="domain" description="Protein FecR C-terminal" evidence="3">
    <location>
        <begin position="336"/>
        <end position="404"/>
    </location>
</feature>
<evidence type="ECO:0000259" key="2">
    <source>
        <dbReference type="Pfam" id="PF04773"/>
    </source>
</evidence>
<keyword evidence="1" id="KW-0472">Membrane</keyword>
<dbReference type="RefSeq" id="WP_126615683.1">
    <property type="nucleotide sequence ID" value="NZ_CP034562.1"/>
</dbReference>
<dbReference type="GO" id="GO:0016989">
    <property type="term" value="F:sigma factor antagonist activity"/>
    <property type="evidence" value="ECO:0007669"/>
    <property type="project" value="TreeGrafter"/>
</dbReference>
<evidence type="ECO:0000259" key="3">
    <source>
        <dbReference type="Pfam" id="PF16344"/>
    </source>
</evidence>
<dbReference type="KEGG" id="fll:EI427_14015"/>
<keyword evidence="1" id="KW-1133">Transmembrane helix</keyword>
<keyword evidence="5" id="KW-1185">Reference proteome</keyword>
<feature type="transmembrane region" description="Helical" evidence="1">
    <location>
        <begin position="179"/>
        <end position="197"/>
    </location>
</feature>
<evidence type="ECO:0000313" key="5">
    <source>
        <dbReference type="Proteomes" id="UP000267268"/>
    </source>
</evidence>
<dbReference type="InterPro" id="IPR032508">
    <property type="entry name" value="FecR_C"/>
</dbReference>
<dbReference type="Gene3D" id="3.55.50.30">
    <property type="match status" value="1"/>
</dbReference>
<proteinExistence type="predicted"/>
<dbReference type="Pfam" id="PF04773">
    <property type="entry name" value="FecR"/>
    <property type="match status" value="1"/>
</dbReference>
<dbReference type="Pfam" id="PF16344">
    <property type="entry name" value="FecR_C"/>
    <property type="match status" value="1"/>
</dbReference>
<dbReference type="PANTHER" id="PTHR30273">
    <property type="entry name" value="PERIPLASMIC SIGNAL SENSOR AND SIGMA FACTOR ACTIVATOR FECR-RELATED"/>
    <property type="match status" value="1"/>
</dbReference>
<dbReference type="InterPro" id="IPR012373">
    <property type="entry name" value="Ferrdict_sens_TM"/>
</dbReference>
<protein>
    <submittedName>
        <fullName evidence="4">DUF4974 domain-containing protein</fullName>
    </submittedName>
</protein>
<keyword evidence="1" id="KW-0812">Transmembrane</keyword>
<evidence type="ECO:0000313" key="4">
    <source>
        <dbReference type="EMBL" id="AZQ63314.1"/>
    </source>
</evidence>
<dbReference type="AlphaFoldDB" id="A0A3S9P5C9"/>
<reference evidence="4 5" key="1">
    <citation type="submission" date="2018-12" db="EMBL/GenBank/DDBJ databases">
        <title>Flammeovirga pectinis sp. nov., isolated from the gut of the Korean scallop, Patinopecten yessoensis.</title>
        <authorList>
            <person name="Bae J.-W."/>
            <person name="Jeong Y.-S."/>
            <person name="Kang W."/>
        </authorList>
    </citation>
    <scope>NUCLEOTIDE SEQUENCE [LARGE SCALE GENOMIC DNA]</scope>
    <source>
        <strain evidence="4 5">L12M1</strain>
    </source>
</reference>
<dbReference type="OrthoDB" id="1452822at2"/>
<dbReference type="InterPro" id="IPR006860">
    <property type="entry name" value="FecR"/>
</dbReference>
<evidence type="ECO:0000256" key="1">
    <source>
        <dbReference type="SAM" id="Phobius"/>
    </source>
</evidence>
<sequence length="405" mass="44833">MDKEINIDWTLIARCLDGDNEAVETAKKIATTDTTFKGVLSEATAIWKQSNAIGQEKQHRVDVKFLDDKVGEIWQKILEVESEETSIAVSLSNQAESVEKEVVNIWNASEQLGKKQKRNVDATEMNAAMAKMLLRMNISEEEEKATKEVELPKPTLKVSKPAAKTGTVERSMWSFQRSIAAAVAILLTVGLSTFYYFGSGADQITLEATNAMASVELPDGTQVWLNKNSALTYPKDFGEGDRVVSLKGDAFFEVERDEKHPFSIITSEATTTVLGTSFHLTQDQVDVVTGKVRFEDKSSGDYVVLVKNQKGYFEGGEVLKGESNELNAANLMQSHLSFNGQTLDETVQVLSKAYHKTILIKNEALKSRKFSGTFEDKSFDVVMELMSEAVGFSYSTDDNGTIIIK</sequence>
<dbReference type="Proteomes" id="UP000267268">
    <property type="component" value="Chromosome 1"/>
</dbReference>
<dbReference type="EMBL" id="CP034562">
    <property type="protein sequence ID" value="AZQ63314.1"/>
    <property type="molecule type" value="Genomic_DNA"/>
</dbReference>
<accession>A0A3S9P5C9</accession>
<dbReference type="PANTHER" id="PTHR30273:SF2">
    <property type="entry name" value="PROTEIN FECR"/>
    <property type="match status" value="1"/>
</dbReference>
<name>A0A3S9P5C9_9BACT</name>
<organism evidence="4 5">
    <name type="scientific">Flammeovirga pectinis</name>
    <dbReference type="NCBI Taxonomy" id="2494373"/>
    <lineage>
        <taxon>Bacteria</taxon>
        <taxon>Pseudomonadati</taxon>
        <taxon>Bacteroidota</taxon>
        <taxon>Cytophagia</taxon>
        <taxon>Cytophagales</taxon>
        <taxon>Flammeovirgaceae</taxon>
        <taxon>Flammeovirga</taxon>
    </lineage>
</organism>
<feature type="domain" description="FecR protein" evidence="2">
    <location>
        <begin position="209"/>
        <end position="292"/>
    </location>
</feature>